<keyword evidence="6" id="KW-1185">Reference proteome</keyword>
<feature type="transmembrane region" description="Helical" evidence="2">
    <location>
        <begin position="12"/>
        <end position="31"/>
    </location>
</feature>
<accession>A0A161LHP7</accession>
<dbReference type="InterPro" id="IPR000160">
    <property type="entry name" value="GGDEF_dom"/>
</dbReference>
<dbReference type="SUPFAM" id="SSF55073">
    <property type="entry name" value="Nucleotide cyclase"/>
    <property type="match status" value="1"/>
</dbReference>
<sequence>MRGCGVSGRPVLVVVFVLSAVVAAVVAATGWRRRRSASAVGALAFLAAGIAGWCLADAFVALAADAGSARILQSVKFLAVGLVPAGLFCLALAVVDRRWRPGRRVVVLLGIEPVLLVASVVTNPWHHAFFLATGTVDPQGVHTPEVGPLFWAHTGYSYLLLAVAVARLVQAWVKGPPAQRGLYAAILAGALAPIAANVASLAGWVPVTGLTSVGFCVTAVIIYWALVRRSLPELVPVARERVFDMIGDAVVTMDAAGRILDLNAAAERMLRQLRSGLPDRLVGRSLTEVLGGPPPEQSGETELTLTDDAGRAFDLNVHTSVLYDSRGGPAGWAVVTRDVTALNRQRRELEQANTRLHDKQGELERVNAHLREQQEELERGNARLCEQLRTIEVLRADLAEQAARDALTGLHNRRHLMEELRRAMAAAIAGDQPLSLALLDIDHFKQVNDRYGHRAGDEVLIGFAGLLGGGVRHSDIVARHGGEEFVVVFPGATAEQARARVDALRERIAGEPVQADGHTLSVTFSAGVAALVPGHSADDLLHAADEALYAAKRAGRNRVHVAGPRPEASDTAA</sequence>
<feature type="transmembrane region" description="Helical" evidence="2">
    <location>
        <begin position="43"/>
        <end position="63"/>
    </location>
</feature>
<dbReference type="GO" id="GO:0052621">
    <property type="term" value="F:diguanylate cyclase activity"/>
    <property type="evidence" value="ECO:0007669"/>
    <property type="project" value="TreeGrafter"/>
</dbReference>
<dbReference type="PANTHER" id="PTHR45138">
    <property type="entry name" value="REGULATORY COMPONENTS OF SENSORY TRANSDUCTION SYSTEM"/>
    <property type="match status" value="1"/>
</dbReference>
<name>A0A161LHP7_9ACTN</name>
<dbReference type="SUPFAM" id="SSF55785">
    <property type="entry name" value="PYP-like sensor domain (PAS domain)"/>
    <property type="match status" value="1"/>
</dbReference>
<reference evidence="5 6" key="1">
    <citation type="journal article" date="2016" name="Genome Announc.">
        <title>Draft Genome Sequence of Planomonospora sphaerica JCM9374, a Rare Actinomycete.</title>
        <authorList>
            <person name="Dohra H."/>
            <person name="Suzuki T."/>
            <person name="Inoue Y."/>
            <person name="Kodani S."/>
        </authorList>
    </citation>
    <scope>NUCLEOTIDE SEQUENCE [LARGE SCALE GENOMIC DNA]</scope>
    <source>
        <strain evidence="5 6">JCM 9374</strain>
    </source>
</reference>
<dbReference type="Pfam" id="PF00990">
    <property type="entry name" value="GGDEF"/>
    <property type="match status" value="1"/>
</dbReference>
<dbReference type="Pfam" id="PF16927">
    <property type="entry name" value="HisKA_7TM"/>
    <property type="match status" value="1"/>
</dbReference>
<dbReference type="STRING" id="161355.PS9374_02907"/>
<dbReference type="GO" id="GO:0005886">
    <property type="term" value="C:plasma membrane"/>
    <property type="evidence" value="ECO:0007669"/>
    <property type="project" value="TreeGrafter"/>
</dbReference>
<dbReference type="PROSITE" id="PS50113">
    <property type="entry name" value="PAC"/>
    <property type="match status" value="1"/>
</dbReference>
<comment type="caution">
    <text evidence="5">The sequence shown here is derived from an EMBL/GenBank/DDBJ whole genome shotgun (WGS) entry which is preliminary data.</text>
</comment>
<protein>
    <submittedName>
        <fullName evidence="5">Signaling protein</fullName>
    </submittedName>
</protein>
<evidence type="ECO:0000313" key="6">
    <source>
        <dbReference type="Proteomes" id="UP000077701"/>
    </source>
</evidence>
<feature type="transmembrane region" description="Helical" evidence="2">
    <location>
        <begin position="207"/>
        <end position="226"/>
    </location>
</feature>
<keyword evidence="2" id="KW-1133">Transmembrane helix</keyword>
<dbReference type="InterPro" id="IPR043128">
    <property type="entry name" value="Rev_trsase/Diguanyl_cyclase"/>
</dbReference>
<dbReference type="CDD" id="cd01949">
    <property type="entry name" value="GGDEF"/>
    <property type="match status" value="1"/>
</dbReference>
<dbReference type="GO" id="GO:0043709">
    <property type="term" value="P:cell adhesion involved in single-species biofilm formation"/>
    <property type="evidence" value="ECO:0007669"/>
    <property type="project" value="TreeGrafter"/>
</dbReference>
<dbReference type="OrthoDB" id="23692at2"/>
<dbReference type="Proteomes" id="UP000077701">
    <property type="component" value="Unassembled WGS sequence"/>
</dbReference>
<evidence type="ECO:0000256" key="1">
    <source>
        <dbReference type="SAM" id="Coils"/>
    </source>
</evidence>
<dbReference type="FunFam" id="3.30.70.270:FF:000001">
    <property type="entry name" value="Diguanylate cyclase domain protein"/>
    <property type="match status" value="1"/>
</dbReference>
<feature type="transmembrane region" description="Helical" evidence="2">
    <location>
        <begin position="181"/>
        <end position="201"/>
    </location>
</feature>
<feature type="transmembrane region" description="Helical" evidence="2">
    <location>
        <begin position="75"/>
        <end position="95"/>
    </location>
</feature>
<feature type="coiled-coil region" evidence="1">
    <location>
        <begin position="339"/>
        <end position="387"/>
    </location>
</feature>
<dbReference type="SMART" id="SM00267">
    <property type="entry name" value="GGDEF"/>
    <property type="match status" value="1"/>
</dbReference>
<feature type="domain" description="GGDEF" evidence="4">
    <location>
        <begin position="432"/>
        <end position="564"/>
    </location>
</feature>
<feature type="transmembrane region" description="Helical" evidence="2">
    <location>
        <begin position="149"/>
        <end position="169"/>
    </location>
</feature>
<dbReference type="InterPro" id="IPR029787">
    <property type="entry name" value="Nucleotide_cyclase"/>
</dbReference>
<dbReference type="Pfam" id="PF13188">
    <property type="entry name" value="PAS_8"/>
    <property type="match status" value="1"/>
</dbReference>
<dbReference type="InterPro" id="IPR000014">
    <property type="entry name" value="PAS"/>
</dbReference>
<evidence type="ECO:0000313" key="5">
    <source>
        <dbReference type="EMBL" id="GAT67254.1"/>
    </source>
</evidence>
<dbReference type="Gene3D" id="3.30.450.20">
    <property type="entry name" value="PAS domain"/>
    <property type="match status" value="1"/>
</dbReference>
<dbReference type="InterPro" id="IPR031621">
    <property type="entry name" value="HisKA_7TM"/>
</dbReference>
<dbReference type="CDD" id="cd00130">
    <property type="entry name" value="PAS"/>
    <property type="match status" value="1"/>
</dbReference>
<dbReference type="InterPro" id="IPR035965">
    <property type="entry name" value="PAS-like_dom_sf"/>
</dbReference>
<reference evidence="6" key="2">
    <citation type="submission" date="2016-04" db="EMBL/GenBank/DDBJ databases">
        <title>Planomonospora sphaerica JCM9374 whole genome shotgun sequence.</title>
        <authorList>
            <person name="Suzuki T."/>
            <person name="Dohra H."/>
            <person name="Kodani S."/>
        </authorList>
    </citation>
    <scope>NUCLEOTIDE SEQUENCE [LARGE SCALE GENOMIC DNA]</scope>
    <source>
        <strain evidence="6">JCM 9374</strain>
    </source>
</reference>
<dbReference type="PANTHER" id="PTHR45138:SF9">
    <property type="entry name" value="DIGUANYLATE CYCLASE DGCM-RELATED"/>
    <property type="match status" value="1"/>
</dbReference>
<feature type="domain" description="PAC" evidence="3">
    <location>
        <begin position="299"/>
        <end position="351"/>
    </location>
</feature>
<evidence type="ECO:0000256" key="2">
    <source>
        <dbReference type="SAM" id="Phobius"/>
    </source>
</evidence>
<evidence type="ECO:0000259" key="3">
    <source>
        <dbReference type="PROSITE" id="PS50113"/>
    </source>
</evidence>
<gene>
    <name evidence="5" type="ORF">PS9374_02907</name>
</gene>
<organism evidence="5 6">
    <name type="scientific">Planomonospora sphaerica</name>
    <dbReference type="NCBI Taxonomy" id="161355"/>
    <lineage>
        <taxon>Bacteria</taxon>
        <taxon>Bacillati</taxon>
        <taxon>Actinomycetota</taxon>
        <taxon>Actinomycetes</taxon>
        <taxon>Streptosporangiales</taxon>
        <taxon>Streptosporangiaceae</taxon>
        <taxon>Planomonospora</taxon>
    </lineage>
</organism>
<evidence type="ECO:0000259" key="4">
    <source>
        <dbReference type="PROSITE" id="PS50887"/>
    </source>
</evidence>
<feature type="transmembrane region" description="Helical" evidence="2">
    <location>
        <begin position="107"/>
        <end position="129"/>
    </location>
</feature>
<keyword evidence="2" id="KW-0812">Transmembrane</keyword>
<keyword evidence="2" id="KW-0472">Membrane</keyword>
<keyword evidence="1" id="KW-0175">Coiled coil</keyword>
<dbReference type="InterPro" id="IPR050469">
    <property type="entry name" value="Diguanylate_Cyclase"/>
</dbReference>
<dbReference type="Gene3D" id="3.30.70.270">
    <property type="match status" value="1"/>
</dbReference>
<dbReference type="AlphaFoldDB" id="A0A161LHP7"/>
<dbReference type="GO" id="GO:1902201">
    <property type="term" value="P:negative regulation of bacterial-type flagellum-dependent cell motility"/>
    <property type="evidence" value="ECO:0007669"/>
    <property type="project" value="TreeGrafter"/>
</dbReference>
<dbReference type="InterPro" id="IPR000700">
    <property type="entry name" value="PAS-assoc_C"/>
</dbReference>
<dbReference type="EMBL" id="BDCX01000006">
    <property type="protein sequence ID" value="GAT67254.1"/>
    <property type="molecule type" value="Genomic_DNA"/>
</dbReference>
<dbReference type="PROSITE" id="PS50887">
    <property type="entry name" value="GGDEF"/>
    <property type="match status" value="1"/>
</dbReference>
<dbReference type="NCBIfam" id="TIGR00254">
    <property type="entry name" value="GGDEF"/>
    <property type="match status" value="1"/>
</dbReference>
<proteinExistence type="predicted"/>